<dbReference type="VEuPathDB" id="FungiDB:F4678DRAFT_433753"/>
<keyword evidence="4 6" id="KW-0472">Membrane</keyword>
<dbReference type="PROSITE" id="PS50850">
    <property type="entry name" value="MFS"/>
    <property type="match status" value="1"/>
</dbReference>
<feature type="compositionally biased region" description="Acidic residues" evidence="5">
    <location>
        <begin position="70"/>
        <end position="88"/>
    </location>
</feature>
<evidence type="ECO:0000256" key="1">
    <source>
        <dbReference type="ARBA" id="ARBA00004141"/>
    </source>
</evidence>
<evidence type="ECO:0000256" key="3">
    <source>
        <dbReference type="ARBA" id="ARBA00022989"/>
    </source>
</evidence>
<evidence type="ECO:0000259" key="7">
    <source>
        <dbReference type="PROSITE" id="PS50850"/>
    </source>
</evidence>
<feature type="transmembrane region" description="Helical" evidence="6">
    <location>
        <begin position="484"/>
        <end position="505"/>
    </location>
</feature>
<evidence type="ECO:0000256" key="2">
    <source>
        <dbReference type="ARBA" id="ARBA00022692"/>
    </source>
</evidence>
<dbReference type="Proteomes" id="UP001148614">
    <property type="component" value="Unassembled WGS sequence"/>
</dbReference>
<proteinExistence type="predicted"/>
<feature type="transmembrane region" description="Helical" evidence="6">
    <location>
        <begin position="599"/>
        <end position="617"/>
    </location>
</feature>
<keyword evidence="9" id="KW-1185">Reference proteome</keyword>
<feature type="transmembrane region" description="Helical" evidence="6">
    <location>
        <begin position="430"/>
        <end position="452"/>
    </location>
</feature>
<dbReference type="Gene3D" id="1.20.1250.20">
    <property type="entry name" value="MFS general substrate transporter like domains"/>
    <property type="match status" value="2"/>
</dbReference>
<dbReference type="PANTHER" id="PTHR23501:SF55">
    <property type="entry name" value="SIDEROPHORE IRON TRANSPORTER, PUTATIVE (AFU_ORTHOLOGUE AFUA_3G03440)-RELATED"/>
    <property type="match status" value="1"/>
</dbReference>
<keyword evidence="3 6" id="KW-1133">Transmembrane helix</keyword>
<comment type="caution">
    <text evidence="8">The sequence shown here is derived from an EMBL/GenBank/DDBJ whole genome shotgun (WGS) entry which is preliminary data.</text>
</comment>
<feature type="region of interest" description="Disordered" evidence="5">
    <location>
        <begin position="1"/>
        <end position="99"/>
    </location>
</feature>
<evidence type="ECO:0000256" key="4">
    <source>
        <dbReference type="ARBA" id="ARBA00023136"/>
    </source>
</evidence>
<dbReference type="PANTHER" id="PTHR23501">
    <property type="entry name" value="MAJOR FACILITATOR SUPERFAMILY"/>
    <property type="match status" value="1"/>
</dbReference>
<dbReference type="SUPFAM" id="SSF103473">
    <property type="entry name" value="MFS general substrate transporter"/>
    <property type="match status" value="1"/>
</dbReference>
<feature type="transmembrane region" description="Helical" evidence="6">
    <location>
        <begin position="112"/>
        <end position="130"/>
    </location>
</feature>
<dbReference type="Pfam" id="PF07690">
    <property type="entry name" value="MFS_1"/>
    <property type="match status" value="1"/>
</dbReference>
<feature type="transmembrane region" description="Helical" evidence="6">
    <location>
        <begin position="240"/>
        <end position="262"/>
    </location>
</feature>
<dbReference type="InterPro" id="IPR011701">
    <property type="entry name" value="MFS"/>
</dbReference>
<comment type="subcellular location">
    <subcellularLocation>
        <location evidence="1">Membrane</location>
        <topology evidence="1">Multi-pass membrane protein</topology>
    </subcellularLocation>
</comment>
<feature type="compositionally biased region" description="Basic and acidic residues" evidence="5">
    <location>
        <begin position="37"/>
        <end position="46"/>
    </location>
</feature>
<feature type="transmembrane region" description="Helical" evidence="6">
    <location>
        <begin position="459"/>
        <end position="478"/>
    </location>
</feature>
<dbReference type="EMBL" id="JANPWZ010001368">
    <property type="protein sequence ID" value="KAJ3566346.1"/>
    <property type="molecule type" value="Genomic_DNA"/>
</dbReference>
<feature type="transmembrane region" description="Helical" evidence="6">
    <location>
        <begin position="268"/>
        <end position="291"/>
    </location>
</feature>
<dbReference type="InterPro" id="IPR020846">
    <property type="entry name" value="MFS_dom"/>
</dbReference>
<evidence type="ECO:0000313" key="8">
    <source>
        <dbReference type="EMBL" id="KAJ3566346.1"/>
    </source>
</evidence>
<feature type="transmembrane region" description="Helical" evidence="6">
    <location>
        <begin position="211"/>
        <end position="228"/>
    </location>
</feature>
<evidence type="ECO:0000256" key="5">
    <source>
        <dbReference type="SAM" id="MobiDB-lite"/>
    </source>
</evidence>
<feature type="transmembrane region" description="Helical" evidence="6">
    <location>
        <begin position="182"/>
        <end position="199"/>
    </location>
</feature>
<feature type="transmembrane region" description="Helical" evidence="6">
    <location>
        <begin position="150"/>
        <end position="170"/>
    </location>
</feature>
<protein>
    <recommendedName>
        <fullName evidence="7">Major facilitator superfamily (MFS) profile domain-containing protein</fullName>
    </recommendedName>
</protein>
<accession>A0A9W8NAH9</accession>
<evidence type="ECO:0000256" key="6">
    <source>
        <dbReference type="SAM" id="Phobius"/>
    </source>
</evidence>
<keyword evidence="2 6" id="KW-0812">Transmembrane</keyword>
<organism evidence="8 9">
    <name type="scientific">Xylaria arbuscula</name>
    <dbReference type="NCBI Taxonomy" id="114810"/>
    <lineage>
        <taxon>Eukaryota</taxon>
        <taxon>Fungi</taxon>
        <taxon>Dikarya</taxon>
        <taxon>Ascomycota</taxon>
        <taxon>Pezizomycotina</taxon>
        <taxon>Sordariomycetes</taxon>
        <taxon>Xylariomycetidae</taxon>
        <taxon>Xylariales</taxon>
        <taxon>Xylariaceae</taxon>
        <taxon>Xylaria</taxon>
    </lineage>
</organism>
<name>A0A9W8NAH9_9PEZI</name>
<feature type="domain" description="Major facilitator superfamily (MFS) profile" evidence="7">
    <location>
        <begin position="117"/>
        <end position="621"/>
    </location>
</feature>
<feature type="transmembrane region" description="Helical" evidence="6">
    <location>
        <begin position="325"/>
        <end position="344"/>
    </location>
</feature>
<feature type="compositionally biased region" description="Polar residues" evidence="5">
    <location>
        <begin position="11"/>
        <end position="27"/>
    </location>
</feature>
<feature type="transmembrane region" description="Helical" evidence="6">
    <location>
        <begin position="356"/>
        <end position="373"/>
    </location>
</feature>
<dbReference type="GO" id="GO:0022857">
    <property type="term" value="F:transmembrane transporter activity"/>
    <property type="evidence" value="ECO:0007669"/>
    <property type="project" value="InterPro"/>
</dbReference>
<dbReference type="GO" id="GO:0005886">
    <property type="term" value="C:plasma membrane"/>
    <property type="evidence" value="ECO:0007669"/>
    <property type="project" value="TreeGrafter"/>
</dbReference>
<evidence type="ECO:0000313" key="9">
    <source>
        <dbReference type="Proteomes" id="UP001148614"/>
    </source>
</evidence>
<gene>
    <name evidence="8" type="ORF">NPX13_g7166</name>
</gene>
<sequence length="633" mass="68673">MSQKVHRRAVTSINMQEFGGSNSNSSHAPLLSPVSKSSHDGSDSDARASSYGSTPGKKHAFPAISNQSDNDGDVDDDYDEDDGDYDRDEEPRDAAHGGVQKADAINQVWSKAALVTAYLFIFLCSFAHALQWQVIVNLMPFVVSEFSSHSLIPTIAIVSNVLSGVLKLPVAKIIDSWGRPQGFATMTLVAALGLILMALCRDVQTYAAAQVIYQVGTSGFTYILEVIVADTSSLKNRSLAIAFSSAPYLLTTFIGPPLASYFNEGELWRWAFGISAFTFVLLSLPLFYILILNLRKAKKLGLLQTSKQEPWTIHRIARYFVEFDAIGMLLLSAGLALILVPFSLTSKSTAATSLNAYTGALVLGFVFVIAFGYHEKRTKTPFIAFSLLCSRNVAGAFVLAVTIFVAYFAWDGYYTSYLQVVHGLSITQAGYIGQTYSVGSSIWGFVVGYLIRKSDRFKWLAVAALPVHIIGGALMIYFRQPDTHIVWVVLCQVLLTVGGSTLVVCDQMAVMTAVNHSELASTMAVVSLASYLGSAMGSSLSGAIWNSTLPSALAKLLPNMTPLELASIGSDLKKQLSYPMGTPIRTAIIEAYGQSQRRMCIVGTVISLLEIGAVMIWRDKRLSKSKQVKGTVL</sequence>
<dbReference type="AlphaFoldDB" id="A0A9W8NAH9"/>
<feature type="transmembrane region" description="Helical" evidence="6">
    <location>
        <begin position="393"/>
        <end position="410"/>
    </location>
</feature>
<reference evidence="8" key="1">
    <citation type="submission" date="2022-07" db="EMBL/GenBank/DDBJ databases">
        <title>Genome Sequence of Xylaria arbuscula.</title>
        <authorList>
            <person name="Buettner E."/>
        </authorList>
    </citation>
    <scope>NUCLEOTIDE SEQUENCE</scope>
    <source>
        <strain evidence="8">VT107</strain>
    </source>
</reference>
<dbReference type="InterPro" id="IPR036259">
    <property type="entry name" value="MFS_trans_sf"/>
</dbReference>